<dbReference type="Gene3D" id="3.30.360.10">
    <property type="entry name" value="Dihydrodipicolinate Reductase, domain 2"/>
    <property type="match status" value="1"/>
</dbReference>
<dbReference type="Proteomes" id="UP000031967">
    <property type="component" value="Unassembled WGS sequence"/>
</dbReference>
<dbReference type="Pfam" id="PF01408">
    <property type="entry name" value="GFO_IDH_MocA"/>
    <property type="match status" value="1"/>
</dbReference>
<dbReference type="PANTHER" id="PTHR43818">
    <property type="entry name" value="BCDNA.GH03377"/>
    <property type="match status" value="1"/>
</dbReference>
<dbReference type="SUPFAM" id="SSF55347">
    <property type="entry name" value="Glyceraldehyde-3-phosphate dehydrogenase-like, C-terminal domain"/>
    <property type="match status" value="1"/>
</dbReference>
<organism evidence="4 5">
    <name type="scientific">Gordoniibacillus kamchatkensis</name>
    <dbReference type="NCBI Taxonomy" id="1590651"/>
    <lineage>
        <taxon>Bacteria</taxon>
        <taxon>Bacillati</taxon>
        <taxon>Bacillota</taxon>
        <taxon>Bacilli</taxon>
        <taxon>Bacillales</taxon>
        <taxon>Paenibacillaceae</taxon>
        <taxon>Gordoniibacillus</taxon>
    </lineage>
</organism>
<name>A0ABR5AKR6_9BACL</name>
<accession>A0ABR5AKR6</accession>
<evidence type="ECO:0000313" key="5">
    <source>
        <dbReference type="Proteomes" id="UP000031967"/>
    </source>
</evidence>
<dbReference type="InterPro" id="IPR055080">
    <property type="entry name" value="Gal80p-like_C"/>
</dbReference>
<feature type="domain" description="Gal80p-like C-terminal" evidence="3">
    <location>
        <begin position="135"/>
        <end position="274"/>
    </location>
</feature>
<keyword evidence="5" id="KW-1185">Reference proteome</keyword>
<protein>
    <submittedName>
        <fullName evidence="4">Oxidoreductase</fullName>
    </submittedName>
</protein>
<dbReference type="InterPro" id="IPR036291">
    <property type="entry name" value="NAD(P)-bd_dom_sf"/>
</dbReference>
<dbReference type="InterPro" id="IPR050463">
    <property type="entry name" value="Gfo/Idh/MocA_oxidrdct_glycsds"/>
</dbReference>
<gene>
    <name evidence="4" type="ORF">SD70_05735</name>
</gene>
<dbReference type="Pfam" id="PF22685">
    <property type="entry name" value="Gal80p_C-like"/>
    <property type="match status" value="1"/>
</dbReference>
<evidence type="ECO:0000313" key="4">
    <source>
        <dbReference type="EMBL" id="KIL41627.1"/>
    </source>
</evidence>
<dbReference type="SUPFAM" id="SSF51735">
    <property type="entry name" value="NAD(P)-binding Rossmann-fold domains"/>
    <property type="match status" value="1"/>
</dbReference>
<dbReference type="Gene3D" id="3.40.50.720">
    <property type="entry name" value="NAD(P)-binding Rossmann-like Domain"/>
    <property type="match status" value="1"/>
</dbReference>
<comment type="caution">
    <text evidence="4">The sequence shown here is derived from an EMBL/GenBank/DDBJ whole genome shotgun (WGS) entry which is preliminary data.</text>
</comment>
<dbReference type="RefSeq" id="WP_041046468.1">
    <property type="nucleotide sequence ID" value="NZ_JXAK01000007.1"/>
</dbReference>
<dbReference type="PANTHER" id="PTHR43818:SF11">
    <property type="entry name" value="BCDNA.GH03377"/>
    <property type="match status" value="1"/>
</dbReference>
<dbReference type="EMBL" id="JXAK01000007">
    <property type="protein sequence ID" value="KIL41627.1"/>
    <property type="molecule type" value="Genomic_DNA"/>
</dbReference>
<evidence type="ECO:0000256" key="1">
    <source>
        <dbReference type="ARBA" id="ARBA00023002"/>
    </source>
</evidence>
<dbReference type="InterPro" id="IPR000683">
    <property type="entry name" value="Gfo/Idh/MocA-like_OxRdtase_N"/>
</dbReference>
<evidence type="ECO:0000259" key="3">
    <source>
        <dbReference type="Pfam" id="PF22685"/>
    </source>
</evidence>
<proteinExistence type="predicted"/>
<reference evidence="4 5" key="1">
    <citation type="submission" date="2014-12" db="EMBL/GenBank/DDBJ databases">
        <title>Draft genome sequence of Paenibacillus kamchatkensis strain B-2647.</title>
        <authorList>
            <person name="Karlyshev A.V."/>
            <person name="Kudryashova E.B."/>
        </authorList>
    </citation>
    <scope>NUCLEOTIDE SEQUENCE [LARGE SCALE GENOMIC DNA]</scope>
    <source>
        <strain evidence="4 5">VKM B-2647</strain>
    </source>
</reference>
<feature type="domain" description="Gfo/Idh/MocA-like oxidoreductase N-terminal" evidence="2">
    <location>
        <begin position="7"/>
        <end position="127"/>
    </location>
</feature>
<keyword evidence="1" id="KW-0560">Oxidoreductase</keyword>
<evidence type="ECO:0000259" key="2">
    <source>
        <dbReference type="Pfam" id="PF01408"/>
    </source>
</evidence>
<sequence>MKDDRIGVGVIGASTDGTWGGQAHLPALDALPGFKTVAVSTTRQTSASETAERFAIPHAFTDPYELASHPDVDLVTIAVKVPEHDRLVRTALQAGKHVYCEFPLGRTTEEAAGLLRAAEERGVRHFAGLQARANPALAYVKDLLADGYVGDVLAVHCNYALPLFPARSKQIKQSRTYMLDETNGANQFTITAGHLLDGLTYLLGTFSDVSGILATQSERIKVVETGETVRATSPDHVVVNAISANGAIVTAQIRNTYKGSLSIEINGTEGDLTLLSKENFMFQIDTFIVKGARGGEDFAELPVPAQYDRPAASPLQPGPAFNVAQLYAQIYSDLLHNTNRAPDFRTAAAVHELLDQVRKAAETGTARKIKR</sequence>